<gene>
    <name evidence="3" type="primary">LOC115225426</name>
</gene>
<feature type="region of interest" description="Disordered" evidence="1">
    <location>
        <begin position="104"/>
        <end position="132"/>
    </location>
</feature>
<feature type="compositionally biased region" description="Low complexity" evidence="1">
    <location>
        <begin position="197"/>
        <end position="254"/>
    </location>
</feature>
<feature type="compositionally biased region" description="Low complexity" evidence="1">
    <location>
        <begin position="537"/>
        <end position="565"/>
    </location>
</feature>
<feature type="region of interest" description="Disordered" evidence="1">
    <location>
        <begin position="818"/>
        <end position="893"/>
    </location>
</feature>
<proteinExistence type="predicted"/>
<feature type="compositionally biased region" description="Polar residues" evidence="1">
    <location>
        <begin position="754"/>
        <end position="764"/>
    </location>
</feature>
<feature type="region of interest" description="Disordered" evidence="1">
    <location>
        <begin position="480"/>
        <end position="601"/>
    </location>
</feature>
<feature type="compositionally biased region" description="Polar residues" evidence="1">
    <location>
        <begin position="507"/>
        <end position="520"/>
    </location>
</feature>
<feature type="region of interest" description="Disordered" evidence="1">
    <location>
        <begin position="1"/>
        <end position="68"/>
    </location>
</feature>
<feature type="compositionally biased region" description="Acidic residues" evidence="1">
    <location>
        <begin position="1"/>
        <end position="11"/>
    </location>
</feature>
<sequence length="893" mass="96503">MDGDYDDDDFWETGISRPLKRSDSHVSAGNIYGKLDGSGDVDVGTVDGGTGPGGGGGSGVGSIGGDTSGGGIVMELTAATGSEQPGASAFQRKAKLRKSVMFSDDTWPIMSPTGRHSPGKHSGEEEEDGVDTEMAASGWAAVTTTTTSMTAVTHSSVGLSGTGRKKREIMTGKAARVSSDFDGGSRSGGGGGGGASNSGTSGTSIFGSSSCDSNHSISRSNSSCSSSSSGSSNYSSSSSSSSSSSTCRCSNGSSDSGGGGKGVDDDNNNDDDDDDNHSDVDVEGGGDDDGSDSDGRDMILELQRLHQQQHSPRRKKTTSKQEEEEDEEGAAKSSRSNNSSRSSRQMRRRHSSQSGRQKLEETLTVDSLLESHYGQLVKLCLEEIKVDDEASRRHIHARQMEQLYSTYIAVGNKQLALTPVALYPHGWPRYVTRRLFYPPPSSATPSMVQWECSRRGESGSSTTAFSTACSMSLGENEIRHERRNQRLLNGTRRVQNNRKLFRAKTTVGPQKSSVNPSSSRGIFDQHENIPTAPPPTAAATKPTSSAMSKKKLSGSSSTSSSGRGSFVRQKKLPLQTASEENAANQTCRSVDNSFRPNDSNPHILKWLQKKDKDFWQQKREMKVRKKLETENRKLDAAFKADRQLRSSAAFEEWMHHKAKGKKFLSASSTAKSSIDVSQEPKQSPKPTYGFPFMSKEQHEGEGDDDAGVQEQTLSAPQKGSGFVKAGKSLLHEENLEVNFLRMTNLQNWQTKNPVSNFTSSQAETGTDVPLDNPESSTRFADCGVDQNKEELEIASKTEKHNVWQMKRLVSEHKKSSLIFQQPDEDNGRNQGKEQSFYGKPESQSSSPPTPLPLVMKKSTTRPKTAHGRRSRCSAATSRDKCLVSPQLMPLPSL</sequence>
<feature type="compositionally biased region" description="Polar residues" evidence="1">
    <location>
        <begin position="671"/>
        <end position="685"/>
    </location>
</feature>
<dbReference type="KEGG" id="osn:115225426"/>
<feature type="region of interest" description="Disordered" evidence="1">
    <location>
        <begin position="151"/>
        <end position="359"/>
    </location>
</feature>
<evidence type="ECO:0000313" key="2">
    <source>
        <dbReference type="Proteomes" id="UP000515154"/>
    </source>
</evidence>
<evidence type="ECO:0000256" key="1">
    <source>
        <dbReference type="SAM" id="MobiDB-lite"/>
    </source>
</evidence>
<dbReference type="AlphaFoldDB" id="A0A6P7TTM4"/>
<organism evidence="2 3">
    <name type="scientific">Octopus sinensis</name>
    <name type="common">East Asian common octopus</name>
    <dbReference type="NCBI Taxonomy" id="2607531"/>
    <lineage>
        <taxon>Eukaryota</taxon>
        <taxon>Metazoa</taxon>
        <taxon>Spiralia</taxon>
        <taxon>Lophotrochozoa</taxon>
        <taxon>Mollusca</taxon>
        <taxon>Cephalopoda</taxon>
        <taxon>Coleoidea</taxon>
        <taxon>Octopodiformes</taxon>
        <taxon>Octopoda</taxon>
        <taxon>Incirrata</taxon>
        <taxon>Octopodidae</taxon>
        <taxon>Octopus</taxon>
    </lineage>
</organism>
<feature type="region of interest" description="Disordered" evidence="1">
    <location>
        <begin position="754"/>
        <end position="774"/>
    </location>
</feature>
<feature type="compositionally biased region" description="Low complexity" evidence="1">
    <location>
        <begin position="333"/>
        <end position="343"/>
    </location>
</feature>
<feature type="compositionally biased region" description="Acidic residues" evidence="1">
    <location>
        <begin position="265"/>
        <end position="292"/>
    </location>
</feature>
<keyword evidence="2" id="KW-1185">Reference proteome</keyword>
<name>A0A6P7TTM4_9MOLL</name>
<protein>
    <submittedName>
        <fullName evidence="3">Serine-rich adhesin for platelets-like isoform X1</fullName>
    </submittedName>
</protein>
<feature type="compositionally biased region" description="Gly residues" evidence="1">
    <location>
        <begin position="46"/>
        <end position="68"/>
    </location>
</feature>
<evidence type="ECO:0000313" key="3">
    <source>
        <dbReference type="RefSeq" id="XP_029652246.2"/>
    </source>
</evidence>
<accession>A0A6P7TTM4</accession>
<feature type="region of interest" description="Disordered" evidence="1">
    <location>
        <begin position="671"/>
        <end position="707"/>
    </location>
</feature>
<feature type="compositionally biased region" description="Basic residues" evidence="1">
    <location>
        <begin position="858"/>
        <end position="871"/>
    </location>
</feature>
<feature type="compositionally biased region" description="Gly residues" evidence="1">
    <location>
        <begin position="185"/>
        <end position="196"/>
    </location>
</feature>
<dbReference type="RefSeq" id="XP_029652246.2">
    <property type="nucleotide sequence ID" value="XM_029796386.2"/>
</dbReference>
<reference evidence="3" key="1">
    <citation type="submission" date="2025-08" db="UniProtKB">
        <authorList>
            <consortium name="RefSeq"/>
        </authorList>
    </citation>
    <scope>IDENTIFICATION</scope>
</reference>
<dbReference type="Proteomes" id="UP000515154">
    <property type="component" value="Linkage group LG27"/>
</dbReference>
<feature type="compositionally biased region" description="Polar residues" evidence="1">
    <location>
        <begin position="575"/>
        <end position="600"/>
    </location>
</feature>